<protein>
    <submittedName>
        <fullName evidence="2">Uncharacterized protein</fullName>
    </submittedName>
</protein>
<accession>A0A0N5AYR9</accession>
<dbReference type="WBParaSite" id="SMUV_0001011901-mRNA-1">
    <property type="protein sequence ID" value="SMUV_0001011901-mRNA-1"/>
    <property type="gene ID" value="SMUV_0001011901"/>
</dbReference>
<dbReference type="AlphaFoldDB" id="A0A0N5AYR9"/>
<reference evidence="2" key="1">
    <citation type="submission" date="2017-02" db="UniProtKB">
        <authorList>
            <consortium name="WormBaseParasite"/>
        </authorList>
    </citation>
    <scope>IDENTIFICATION</scope>
</reference>
<dbReference type="Proteomes" id="UP000046393">
    <property type="component" value="Unplaced"/>
</dbReference>
<name>A0A0N5AYR9_9BILA</name>
<evidence type="ECO:0000313" key="2">
    <source>
        <dbReference type="WBParaSite" id="SMUV_0001011901-mRNA-1"/>
    </source>
</evidence>
<organism evidence="1 2">
    <name type="scientific">Syphacia muris</name>
    <dbReference type="NCBI Taxonomy" id="451379"/>
    <lineage>
        <taxon>Eukaryota</taxon>
        <taxon>Metazoa</taxon>
        <taxon>Ecdysozoa</taxon>
        <taxon>Nematoda</taxon>
        <taxon>Chromadorea</taxon>
        <taxon>Rhabditida</taxon>
        <taxon>Spirurina</taxon>
        <taxon>Oxyuridomorpha</taxon>
        <taxon>Oxyuroidea</taxon>
        <taxon>Oxyuridae</taxon>
        <taxon>Syphacia</taxon>
    </lineage>
</organism>
<evidence type="ECO:0000313" key="1">
    <source>
        <dbReference type="Proteomes" id="UP000046393"/>
    </source>
</evidence>
<sequence>MQQEDLCKRKYYSAEVHRQCSVENIERLRGILQRGSRAAAVAVAAVAAVDDTYGSRQLAAARRQCLLLWLSTMQ</sequence>
<keyword evidence="1" id="KW-1185">Reference proteome</keyword>
<proteinExistence type="predicted"/>